<dbReference type="Proteomes" id="UP000218022">
    <property type="component" value="Unassembled WGS sequence"/>
</dbReference>
<reference evidence="7 8" key="1">
    <citation type="submission" date="2017-01" db="EMBL/GenBank/DDBJ databases">
        <title>Whole-Genome Shotgun Sequencing of Two beta-Proteobacterial Species in Search of the Bulgecin Biosynthetic Cluster.</title>
        <authorList>
            <person name="Horsman M.E."/>
            <person name="Marous D.R."/>
            <person name="Li R."/>
            <person name="Oliver R.A."/>
            <person name="Byun B."/>
            <person name="Emrich S.J."/>
            <person name="Boggess B."/>
            <person name="Townsend C.A."/>
            <person name="Mobashery S."/>
        </authorList>
    </citation>
    <scope>NUCLEOTIDE SEQUENCE [LARGE SCALE GENOMIC DNA]</scope>
    <source>
        <strain evidence="7 8">ATCC 31363</strain>
    </source>
</reference>
<dbReference type="RefSeq" id="WP_096723328.1">
    <property type="nucleotide sequence ID" value="NZ_MTZV01000006.1"/>
</dbReference>
<evidence type="ECO:0000256" key="1">
    <source>
        <dbReference type="ARBA" id="ARBA00004141"/>
    </source>
</evidence>
<dbReference type="PANTHER" id="PTHR32322:SF9">
    <property type="entry name" value="AMINO-ACID METABOLITE EFFLUX PUMP-RELATED"/>
    <property type="match status" value="1"/>
</dbReference>
<evidence type="ECO:0000313" key="7">
    <source>
        <dbReference type="EMBL" id="PCE21945.1"/>
    </source>
</evidence>
<dbReference type="InterPro" id="IPR037185">
    <property type="entry name" value="EmrE-like"/>
</dbReference>
<dbReference type="AlphaFoldDB" id="A0A2A4EMD5"/>
<keyword evidence="4 5" id="KW-0472">Membrane</keyword>
<feature type="domain" description="EamA" evidence="6">
    <location>
        <begin position="166"/>
        <end position="298"/>
    </location>
</feature>
<proteinExistence type="predicted"/>
<feature type="transmembrane region" description="Helical" evidence="5">
    <location>
        <begin position="225"/>
        <end position="244"/>
    </location>
</feature>
<feature type="transmembrane region" description="Helical" evidence="5">
    <location>
        <begin position="281"/>
        <end position="303"/>
    </location>
</feature>
<keyword evidence="3 5" id="KW-1133">Transmembrane helix</keyword>
<keyword evidence="2 5" id="KW-0812">Transmembrane</keyword>
<dbReference type="PANTHER" id="PTHR32322">
    <property type="entry name" value="INNER MEMBRANE TRANSPORTER"/>
    <property type="match status" value="1"/>
</dbReference>
<feature type="transmembrane region" description="Helical" evidence="5">
    <location>
        <begin position="38"/>
        <end position="57"/>
    </location>
</feature>
<dbReference type="Gene3D" id="1.10.3730.20">
    <property type="match status" value="1"/>
</dbReference>
<evidence type="ECO:0000259" key="6">
    <source>
        <dbReference type="Pfam" id="PF00892"/>
    </source>
</evidence>
<protein>
    <submittedName>
        <fullName evidence="7">EamA family transporter</fullName>
    </submittedName>
</protein>
<evidence type="ECO:0000256" key="3">
    <source>
        <dbReference type="ARBA" id="ARBA00022989"/>
    </source>
</evidence>
<feature type="domain" description="EamA" evidence="6">
    <location>
        <begin position="9"/>
        <end position="138"/>
    </location>
</feature>
<feature type="transmembrane region" description="Helical" evidence="5">
    <location>
        <begin position="69"/>
        <end position="89"/>
    </location>
</feature>
<evidence type="ECO:0000256" key="2">
    <source>
        <dbReference type="ARBA" id="ARBA00022692"/>
    </source>
</evidence>
<feature type="transmembrane region" description="Helical" evidence="5">
    <location>
        <begin position="191"/>
        <end position="213"/>
    </location>
</feature>
<feature type="transmembrane region" description="Helical" evidence="5">
    <location>
        <begin position="95"/>
        <end position="115"/>
    </location>
</feature>
<dbReference type="InterPro" id="IPR000620">
    <property type="entry name" value="EamA_dom"/>
</dbReference>
<sequence length="330" mass="33695">MKRSDLATLISLAALWGASYLFIRMGAGQFGAVPLAGARAALAALLLTPLLALRGAGGLRELRAHWKPIALVGITNSALPFVLFSFAALTLPAGLSSIFTAATPLFTAVIAWLWLNERLSGMRVAGLAVGFAGVLWLVWDKTALAAHGIASAHATTHTAVHATALAIAACLAATLLYGFSANFSKRRLGGVSPLAVATGSQIVSAVVLAVPAISLWPATAPAPHAWAALFALALACTAFAYVLFFRLIASVGPSRAMTALFLIPAFGVLWGALFLGETFTVAMAIGCGVILAGTALTTGVVRLPGQRQAPAARAVAVACRDQSACPATGS</sequence>
<gene>
    <name evidence="7" type="ORF">BWP39_19945</name>
</gene>
<feature type="transmembrane region" description="Helical" evidence="5">
    <location>
        <begin position="122"/>
        <end position="139"/>
    </location>
</feature>
<comment type="caution">
    <text evidence="7">The sequence shown here is derived from an EMBL/GenBank/DDBJ whole genome shotgun (WGS) entry which is preliminary data.</text>
</comment>
<name>A0A2A4EMD5_9BURK</name>
<evidence type="ECO:0000256" key="5">
    <source>
        <dbReference type="SAM" id="Phobius"/>
    </source>
</evidence>
<feature type="transmembrane region" description="Helical" evidence="5">
    <location>
        <begin position="159"/>
        <end position="179"/>
    </location>
</feature>
<organism evidence="7 8">
    <name type="scientific">Paraburkholderia acidicola</name>
    <dbReference type="NCBI Taxonomy" id="1912599"/>
    <lineage>
        <taxon>Bacteria</taxon>
        <taxon>Pseudomonadati</taxon>
        <taxon>Pseudomonadota</taxon>
        <taxon>Betaproteobacteria</taxon>
        <taxon>Burkholderiales</taxon>
        <taxon>Burkholderiaceae</taxon>
        <taxon>Paraburkholderia</taxon>
    </lineage>
</organism>
<evidence type="ECO:0000256" key="4">
    <source>
        <dbReference type="ARBA" id="ARBA00023136"/>
    </source>
</evidence>
<dbReference type="Pfam" id="PF00892">
    <property type="entry name" value="EamA"/>
    <property type="match status" value="2"/>
</dbReference>
<accession>A0A2A4EMD5</accession>
<feature type="transmembrane region" description="Helical" evidence="5">
    <location>
        <begin position="256"/>
        <end position="275"/>
    </location>
</feature>
<dbReference type="InterPro" id="IPR050638">
    <property type="entry name" value="AA-Vitamin_Transporters"/>
</dbReference>
<dbReference type="SUPFAM" id="SSF103481">
    <property type="entry name" value="Multidrug resistance efflux transporter EmrE"/>
    <property type="match status" value="2"/>
</dbReference>
<dbReference type="GO" id="GO:0016020">
    <property type="term" value="C:membrane"/>
    <property type="evidence" value="ECO:0007669"/>
    <property type="project" value="UniProtKB-SubCell"/>
</dbReference>
<evidence type="ECO:0000313" key="8">
    <source>
        <dbReference type="Proteomes" id="UP000218022"/>
    </source>
</evidence>
<dbReference type="OrthoDB" id="9810556at2"/>
<dbReference type="EMBL" id="MTZV01000006">
    <property type="protein sequence ID" value="PCE21945.1"/>
    <property type="molecule type" value="Genomic_DNA"/>
</dbReference>
<comment type="subcellular location">
    <subcellularLocation>
        <location evidence="1">Membrane</location>
        <topology evidence="1">Multi-pass membrane protein</topology>
    </subcellularLocation>
</comment>